<proteinExistence type="predicted"/>
<protein>
    <submittedName>
        <fullName evidence="1">Uncharacterized protein</fullName>
    </submittedName>
</protein>
<dbReference type="EMBL" id="GBXM01098682">
    <property type="protein sequence ID" value="JAH09895.1"/>
    <property type="molecule type" value="Transcribed_RNA"/>
</dbReference>
<evidence type="ECO:0000313" key="1">
    <source>
        <dbReference type="EMBL" id="JAH09895.1"/>
    </source>
</evidence>
<reference evidence="1" key="2">
    <citation type="journal article" date="2015" name="Fish Shellfish Immunol.">
        <title>Early steps in the European eel (Anguilla anguilla)-Vibrio vulnificus interaction in the gills: Role of the RtxA13 toxin.</title>
        <authorList>
            <person name="Callol A."/>
            <person name="Pajuelo D."/>
            <person name="Ebbesson L."/>
            <person name="Teles M."/>
            <person name="MacKenzie S."/>
            <person name="Amaro C."/>
        </authorList>
    </citation>
    <scope>NUCLEOTIDE SEQUENCE</scope>
</reference>
<reference evidence="1" key="1">
    <citation type="submission" date="2014-11" db="EMBL/GenBank/DDBJ databases">
        <authorList>
            <person name="Amaro Gonzalez C."/>
        </authorList>
    </citation>
    <scope>NUCLEOTIDE SEQUENCE</scope>
</reference>
<accession>A0A0E9Q0Q2</accession>
<organism evidence="1">
    <name type="scientific">Anguilla anguilla</name>
    <name type="common">European freshwater eel</name>
    <name type="synonym">Muraena anguilla</name>
    <dbReference type="NCBI Taxonomy" id="7936"/>
    <lineage>
        <taxon>Eukaryota</taxon>
        <taxon>Metazoa</taxon>
        <taxon>Chordata</taxon>
        <taxon>Craniata</taxon>
        <taxon>Vertebrata</taxon>
        <taxon>Euteleostomi</taxon>
        <taxon>Actinopterygii</taxon>
        <taxon>Neopterygii</taxon>
        <taxon>Teleostei</taxon>
        <taxon>Anguilliformes</taxon>
        <taxon>Anguillidae</taxon>
        <taxon>Anguilla</taxon>
    </lineage>
</organism>
<sequence length="11" mass="1292">MQTSGSRYESF</sequence>
<name>A0A0E9Q0Q2_ANGAN</name>